<comment type="subcellular location">
    <subcellularLocation>
        <location evidence="1">Nucleus</location>
    </subcellularLocation>
</comment>
<dbReference type="CDD" id="cd12565">
    <property type="entry name" value="RRM1_MRD1"/>
    <property type="match status" value="1"/>
</dbReference>
<keyword evidence="4" id="KW-0698">rRNA processing</keyword>
<dbReference type="SMR" id="A0A194W375"/>
<organism evidence="12 13">
    <name type="scientific">Cytospora mali</name>
    <name type="common">Apple Valsa canker fungus</name>
    <name type="synonym">Valsa mali</name>
    <dbReference type="NCBI Taxonomy" id="578113"/>
    <lineage>
        <taxon>Eukaryota</taxon>
        <taxon>Fungi</taxon>
        <taxon>Dikarya</taxon>
        <taxon>Ascomycota</taxon>
        <taxon>Pezizomycotina</taxon>
        <taxon>Sordariomycetes</taxon>
        <taxon>Sordariomycetidae</taxon>
        <taxon>Diaporthales</taxon>
        <taxon>Cytosporaceae</taxon>
        <taxon>Cytospora</taxon>
    </lineage>
</organism>
<evidence type="ECO:0000256" key="2">
    <source>
        <dbReference type="ARBA" id="ARBA00008033"/>
    </source>
</evidence>
<keyword evidence="13" id="KW-1185">Reference proteome</keyword>
<keyword evidence="5" id="KW-0677">Repeat</keyword>
<evidence type="ECO:0000256" key="10">
    <source>
        <dbReference type="SAM" id="MobiDB-lite"/>
    </source>
</evidence>
<sequence length="834" mass="91706">MESSRLFVKNLPPSITEADFRKHFATGGREVTDVKLIPKRRIGYVGYKTVEEAAKAVKYFNRSYIRMARISVELARPISDPALPTARKVGHLSNKLPTPEPEPKAKDTGADIRKRKREEVDESDPKFREFLDVMKPGQTSSSKMEGIRGQLAEEEDTVMAVAPEGAESDDEYEAIPAKKSKRNTEEIVGEVLSAQVKVPAHTADPPQATEQDVPLPPKTTEVPDATDDDWLRSRTNRLLDLVDPDDPSFVCAPAAAAAAPVQQPAEKRELPPSADVDMDRASPEPQETAVDLPVEDNATEQIRRTGRLFVRNLPFKVTEDELRKHFGKYGETEEVHVSVSAPGKGKGFAHVSFTDPASAIAAFEDVDGKPFQGRILHVIPGQPKKDHQLDDYAISQLPLKKQNLLRKKAQAATSTFNWNSLFMNQDAVLASTADRLGVSKSELLDPTSTDAAVKQAVAETQIIQDTKTYFASHGANVEAFKSQKKGDTAILVKNFPYGTSLEELRKTFEEAAGGHVLQVLMPPSKTIAIVQFSQPVACRTAFAKLSYRRMGSSILFLEKAPANLFAEQQPVNTQPQSEKPAGVQKVSGTDLLEREDDQDTQDATSLYVKNLSFDTTTAQLADAFKALEGFVNAQVKTKTDPKKPGQVLSMGFGFVHFRSKAQADAAVKVMDGFVLDGHTLAVKASHKGLDAAEERRREDKAKKTAGQRTKIVVKNLAFEASKKDLQRLLGTYGKLRVVRIPKKFGNSSRGFAFAEFESPREAENCIKSLKDTHLLGRRLVLDYAEAEAVDAEEEIAKMQKKIGGQVNSVALQKLTAKGSARQKFEIGEDNEDDA</sequence>
<evidence type="ECO:0000259" key="11">
    <source>
        <dbReference type="PROSITE" id="PS50102"/>
    </source>
</evidence>
<comment type="similarity">
    <text evidence="2">Belongs to the RRM MRD1 family.</text>
</comment>
<dbReference type="SUPFAM" id="SSF54928">
    <property type="entry name" value="RNA-binding domain, RBD"/>
    <property type="match status" value="3"/>
</dbReference>
<dbReference type="AlphaFoldDB" id="A0A194W375"/>
<reference evidence="12" key="1">
    <citation type="submission" date="2014-12" db="EMBL/GenBank/DDBJ databases">
        <title>Genome Sequence of Valsa Canker Pathogens Uncovers a Specific Adaption of Colonization on Woody Bark.</title>
        <authorList>
            <person name="Yin Z."/>
            <person name="Liu H."/>
            <person name="Gao X."/>
            <person name="Li Z."/>
            <person name="Song N."/>
            <person name="Ke X."/>
            <person name="Dai Q."/>
            <person name="Wu Y."/>
            <person name="Sun Y."/>
            <person name="Xu J.-R."/>
            <person name="Kang Z.K."/>
            <person name="Wang L."/>
            <person name="Huang L."/>
        </authorList>
    </citation>
    <scope>NUCLEOTIDE SEQUENCE [LARGE SCALE GENOMIC DNA]</scope>
    <source>
        <strain evidence="12">03-8</strain>
    </source>
</reference>
<dbReference type="PANTHER" id="PTHR48039">
    <property type="entry name" value="RNA-BINDING MOTIF PROTEIN 14B"/>
    <property type="match status" value="1"/>
</dbReference>
<proteinExistence type="inferred from homology"/>
<feature type="region of interest" description="Disordered" evidence="10">
    <location>
        <begin position="83"/>
        <end position="124"/>
    </location>
</feature>
<evidence type="ECO:0000313" key="13">
    <source>
        <dbReference type="Proteomes" id="UP000078559"/>
    </source>
</evidence>
<feature type="domain" description="RRM" evidence="11">
    <location>
        <begin position="4"/>
        <end position="77"/>
    </location>
</feature>
<feature type="region of interest" description="Disordered" evidence="10">
    <location>
        <begin position="199"/>
        <end position="227"/>
    </location>
</feature>
<dbReference type="Proteomes" id="UP000078559">
    <property type="component" value="Chromosome 6"/>
</dbReference>
<evidence type="ECO:0000256" key="5">
    <source>
        <dbReference type="ARBA" id="ARBA00022737"/>
    </source>
</evidence>
<dbReference type="InterPro" id="IPR051945">
    <property type="entry name" value="RRM_MRD1_RNA_proc_ribogen"/>
</dbReference>
<keyword evidence="7" id="KW-0539">Nucleus</keyword>
<feature type="domain" description="RRM" evidence="11">
    <location>
        <begin position="488"/>
        <end position="562"/>
    </location>
</feature>
<evidence type="ECO:0000256" key="6">
    <source>
        <dbReference type="ARBA" id="ARBA00022884"/>
    </source>
</evidence>
<dbReference type="InterPro" id="IPR035979">
    <property type="entry name" value="RBD_domain_sf"/>
</dbReference>
<keyword evidence="8" id="KW-0687">Ribonucleoprotein</keyword>
<dbReference type="GO" id="GO:1990904">
    <property type="term" value="C:ribonucleoprotein complex"/>
    <property type="evidence" value="ECO:0007669"/>
    <property type="project" value="UniProtKB-KW"/>
</dbReference>
<dbReference type="Pfam" id="PF00076">
    <property type="entry name" value="RRM_1"/>
    <property type="match status" value="5"/>
</dbReference>
<dbReference type="PANTHER" id="PTHR48039:SF5">
    <property type="entry name" value="RNA-BINDING PROTEIN 28"/>
    <property type="match status" value="1"/>
</dbReference>
<dbReference type="InterPro" id="IPR000504">
    <property type="entry name" value="RRM_dom"/>
</dbReference>
<dbReference type="GO" id="GO:0003729">
    <property type="term" value="F:mRNA binding"/>
    <property type="evidence" value="ECO:0007669"/>
    <property type="project" value="TreeGrafter"/>
</dbReference>
<dbReference type="FunFam" id="3.30.70.330:FF:000247">
    <property type="entry name" value="Multiple RNA-binding domain-containing protein 1"/>
    <property type="match status" value="1"/>
</dbReference>
<feature type="compositionally biased region" description="Basic and acidic residues" evidence="10">
    <location>
        <begin position="101"/>
        <end position="124"/>
    </location>
</feature>
<feature type="region of interest" description="Disordered" evidence="10">
    <location>
        <begin position="256"/>
        <end position="288"/>
    </location>
</feature>
<dbReference type="CDD" id="cd12320">
    <property type="entry name" value="RRM6_RBM19_RRM5_MRD1"/>
    <property type="match status" value="1"/>
</dbReference>
<dbReference type="SMART" id="SM00360">
    <property type="entry name" value="RRM"/>
    <property type="match status" value="5"/>
</dbReference>
<protein>
    <recommendedName>
        <fullName evidence="3">Multiple RNA-binding domain-containing protein 1</fullName>
    </recommendedName>
</protein>
<dbReference type="GO" id="GO:0005634">
    <property type="term" value="C:nucleus"/>
    <property type="evidence" value="ECO:0007669"/>
    <property type="project" value="UniProtKB-SubCell"/>
</dbReference>
<feature type="domain" description="RRM" evidence="11">
    <location>
        <begin position="709"/>
        <end position="786"/>
    </location>
</feature>
<dbReference type="GO" id="GO:0006364">
    <property type="term" value="P:rRNA processing"/>
    <property type="evidence" value="ECO:0007669"/>
    <property type="project" value="UniProtKB-KW"/>
</dbReference>
<evidence type="ECO:0000256" key="3">
    <source>
        <dbReference type="ARBA" id="ARBA00013428"/>
    </source>
</evidence>
<dbReference type="EMBL" id="CM003103">
    <property type="protein sequence ID" value="KUI70727.1"/>
    <property type="molecule type" value="Genomic_DNA"/>
</dbReference>
<dbReference type="Gene3D" id="3.30.70.330">
    <property type="match status" value="5"/>
</dbReference>
<evidence type="ECO:0000256" key="4">
    <source>
        <dbReference type="ARBA" id="ARBA00022552"/>
    </source>
</evidence>
<evidence type="ECO:0000256" key="1">
    <source>
        <dbReference type="ARBA" id="ARBA00004123"/>
    </source>
</evidence>
<gene>
    <name evidence="12" type="ORF">VM1G_06131</name>
</gene>
<evidence type="ECO:0000256" key="7">
    <source>
        <dbReference type="ARBA" id="ARBA00023242"/>
    </source>
</evidence>
<evidence type="ECO:0000256" key="9">
    <source>
        <dbReference type="PROSITE-ProRule" id="PRU00176"/>
    </source>
</evidence>
<evidence type="ECO:0000313" key="12">
    <source>
        <dbReference type="EMBL" id="KUI70727.1"/>
    </source>
</evidence>
<dbReference type="InterPro" id="IPR012677">
    <property type="entry name" value="Nucleotide-bd_a/b_plait_sf"/>
</dbReference>
<feature type="domain" description="RRM" evidence="11">
    <location>
        <begin position="306"/>
        <end position="383"/>
    </location>
</feature>
<accession>A0A194W375</accession>
<dbReference type="PROSITE" id="PS50102">
    <property type="entry name" value="RRM"/>
    <property type="match status" value="5"/>
</dbReference>
<dbReference type="OrthoDB" id="439639at2759"/>
<evidence type="ECO:0000256" key="8">
    <source>
        <dbReference type="ARBA" id="ARBA00023274"/>
    </source>
</evidence>
<keyword evidence="6 9" id="KW-0694">RNA-binding</keyword>
<name>A0A194W375_CYTMA</name>
<feature type="domain" description="RRM" evidence="11">
    <location>
        <begin position="604"/>
        <end position="687"/>
    </location>
</feature>